<proteinExistence type="predicted"/>
<protein>
    <recommendedName>
        <fullName evidence="4">LIM zinc-binding domain-containing protein</fullName>
    </recommendedName>
</protein>
<feature type="compositionally biased region" description="Basic and acidic residues" evidence="1">
    <location>
        <begin position="163"/>
        <end position="184"/>
    </location>
</feature>
<dbReference type="EMBL" id="JAIWYP010000001">
    <property type="protein sequence ID" value="KAH3889567.1"/>
    <property type="molecule type" value="Genomic_DNA"/>
</dbReference>
<reference evidence="2" key="2">
    <citation type="submission" date="2020-11" db="EMBL/GenBank/DDBJ databases">
        <authorList>
            <person name="McCartney M.A."/>
            <person name="Auch B."/>
            <person name="Kono T."/>
            <person name="Mallez S."/>
            <person name="Becker A."/>
            <person name="Gohl D.M."/>
            <person name="Silverstein K.A.T."/>
            <person name="Koren S."/>
            <person name="Bechman K.B."/>
            <person name="Herman A."/>
            <person name="Abrahante J.E."/>
            <person name="Garbe J."/>
        </authorList>
    </citation>
    <scope>NUCLEOTIDE SEQUENCE</scope>
    <source>
        <strain evidence="2">Duluth1</strain>
        <tissue evidence="2">Whole animal</tissue>
    </source>
</reference>
<evidence type="ECO:0000256" key="1">
    <source>
        <dbReference type="SAM" id="MobiDB-lite"/>
    </source>
</evidence>
<feature type="non-terminal residue" evidence="2">
    <location>
        <position position="1"/>
    </location>
</feature>
<evidence type="ECO:0000313" key="3">
    <source>
        <dbReference type="Proteomes" id="UP000828390"/>
    </source>
</evidence>
<dbReference type="Proteomes" id="UP000828390">
    <property type="component" value="Unassembled WGS sequence"/>
</dbReference>
<organism evidence="2 3">
    <name type="scientific">Dreissena polymorpha</name>
    <name type="common">Zebra mussel</name>
    <name type="synonym">Mytilus polymorpha</name>
    <dbReference type="NCBI Taxonomy" id="45954"/>
    <lineage>
        <taxon>Eukaryota</taxon>
        <taxon>Metazoa</taxon>
        <taxon>Spiralia</taxon>
        <taxon>Lophotrochozoa</taxon>
        <taxon>Mollusca</taxon>
        <taxon>Bivalvia</taxon>
        <taxon>Autobranchia</taxon>
        <taxon>Heteroconchia</taxon>
        <taxon>Euheterodonta</taxon>
        <taxon>Imparidentia</taxon>
        <taxon>Neoheterodontei</taxon>
        <taxon>Myida</taxon>
        <taxon>Dreissenoidea</taxon>
        <taxon>Dreissenidae</taxon>
        <taxon>Dreissena</taxon>
    </lineage>
</organism>
<reference evidence="2" key="1">
    <citation type="journal article" date="2019" name="bioRxiv">
        <title>The Genome of the Zebra Mussel, Dreissena polymorpha: A Resource for Invasive Species Research.</title>
        <authorList>
            <person name="McCartney M.A."/>
            <person name="Auch B."/>
            <person name="Kono T."/>
            <person name="Mallez S."/>
            <person name="Zhang Y."/>
            <person name="Obille A."/>
            <person name="Becker A."/>
            <person name="Abrahante J.E."/>
            <person name="Garbe J."/>
            <person name="Badalamenti J.P."/>
            <person name="Herman A."/>
            <person name="Mangelson H."/>
            <person name="Liachko I."/>
            <person name="Sullivan S."/>
            <person name="Sone E.D."/>
            <person name="Koren S."/>
            <person name="Silverstein K.A.T."/>
            <person name="Beckman K.B."/>
            <person name="Gohl D.M."/>
        </authorList>
    </citation>
    <scope>NUCLEOTIDE SEQUENCE</scope>
    <source>
        <strain evidence="2">Duluth1</strain>
        <tissue evidence="2">Whole animal</tissue>
    </source>
</reference>
<accession>A0A9D4N4K0</accession>
<evidence type="ECO:0008006" key="4">
    <source>
        <dbReference type="Google" id="ProtNLM"/>
    </source>
</evidence>
<dbReference type="AlphaFoldDB" id="A0A9D4N4K0"/>
<sequence>RCFRCRVCGLQLTLRTFHFDQENDPDVYCKNHVPKFVGTIDDQALGVRMALNAPKANHLEKYRGSVFNPGWQYEGGVLDSPNPRVKKSRTSLGTYQDYEKSGVFAAQSALETEQKREEDELYATLKRDKEKKLSHIERELEMEKEQSVQEMVDGYEHLKRHKDPATLEAETRKLEDHVQTKERGAYPADDGSAERGRQRKRLAPHREAQSGDAWNDRKAPLARREPRREHRDG</sequence>
<comment type="caution">
    <text evidence="2">The sequence shown here is derived from an EMBL/GenBank/DDBJ whole genome shotgun (WGS) entry which is preliminary data.</text>
</comment>
<evidence type="ECO:0000313" key="2">
    <source>
        <dbReference type="EMBL" id="KAH3889567.1"/>
    </source>
</evidence>
<name>A0A9D4N4K0_DREPO</name>
<dbReference type="Gene3D" id="2.10.110.10">
    <property type="entry name" value="Cysteine Rich Protein"/>
    <property type="match status" value="1"/>
</dbReference>
<keyword evidence="3" id="KW-1185">Reference proteome</keyword>
<gene>
    <name evidence="2" type="ORF">DPMN_013626</name>
</gene>
<feature type="compositionally biased region" description="Basic and acidic residues" evidence="1">
    <location>
        <begin position="204"/>
        <end position="233"/>
    </location>
</feature>
<feature type="region of interest" description="Disordered" evidence="1">
    <location>
        <begin position="159"/>
        <end position="233"/>
    </location>
</feature>